<evidence type="ECO:0000256" key="1">
    <source>
        <dbReference type="SAM" id="Phobius"/>
    </source>
</evidence>
<feature type="transmembrane region" description="Helical" evidence="1">
    <location>
        <begin position="53"/>
        <end position="71"/>
    </location>
</feature>
<dbReference type="RefSeq" id="WP_345728684.1">
    <property type="nucleotide sequence ID" value="NZ_BAAAYN010000018.1"/>
</dbReference>
<organism evidence="2 3">
    <name type="scientific">Cryptosporangium minutisporangium</name>
    <dbReference type="NCBI Taxonomy" id="113569"/>
    <lineage>
        <taxon>Bacteria</taxon>
        <taxon>Bacillati</taxon>
        <taxon>Actinomycetota</taxon>
        <taxon>Actinomycetes</taxon>
        <taxon>Cryptosporangiales</taxon>
        <taxon>Cryptosporangiaceae</taxon>
        <taxon>Cryptosporangium</taxon>
    </lineage>
</organism>
<feature type="transmembrane region" description="Helical" evidence="1">
    <location>
        <begin position="224"/>
        <end position="244"/>
    </location>
</feature>
<evidence type="ECO:0000313" key="2">
    <source>
        <dbReference type="EMBL" id="GAA3387417.1"/>
    </source>
</evidence>
<gene>
    <name evidence="2" type="ORF">GCM10020369_29810</name>
</gene>
<feature type="transmembrane region" description="Helical" evidence="1">
    <location>
        <begin position="265"/>
        <end position="291"/>
    </location>
</feature>
<feature type="transmembrane region" description="Helical" evidence="1">
    <location>
        <begin position="303"/>
        <end position="321"/>
    </location>
</feature>
<proteinExistence type="predicted"/>
<dbReference type="Proteomes" id="UP001501676">
    <property type="component" value="Unassembled WGS sequence"/>
</dbReference>
<protein>
    <submittedName>
        <fullName evidence="2">Uncharacterized protein</fullName>
    </submittedName>
</protein>
<evidence type="ECO:0000313" key="3">
    <source>
        <dbReference type="Proteomes" id="UP001501676"/>
    </source>
</evidence>
<reference evidence="3" key="1">
    <citation type="journal article" date="2019" name="Int. J. Syst. Evol. Microbiol.">
        <title>The Global Catalogue of Microorganisms (GCM) 10K type strain sequencing project: providing services to taxonomists for standard genome sequencing and annotation.</title>
        <authorList>
            <consortium name="The Broad Institute Genomics Platform"/>
            <consortium name="The Broad Institute Genome Sequencing Center for Infectious Disease"/>
            <person name="Wu L."/>
            <person name="Ma J."/>
        </authorList>
    </citation>
    <scope>NUCLEOTIDE SEQUENCE [LARGE SCALE GENOMIC DNA]</scope>
    <source>
        <strain evidence="3">JCM 9458</strain>
    </source>
</reference>
<keyword evidence="1" id="KW-0472">Membrane</keyword>
<feature type="transmembrane region" description="Helical" evidence="1">
    <location>
        <begin position="174"/>
        <end position="191"/>
    </location>
</feature>
<keyword evidence="3" id="KW-1185">Reference proteome</keyword>
<feature type="transmembrane region" description="Helical" evidence="1">
    <location>
        <begin position="117"/>
        <end position="138"/>
    </location>
</feature>
<comment type="caution">
    <text evidence="2">The sequence shown here is derived from an EMBL/GenBank/DDBJ whole genome shotgun (WGS) entry which is preliminary data.</text>
</comment>
<dbReference type="EMBL" id="BAAAYN010000018">
    <property type="protein sequence ID" value="GAA3387417.1"/>
    <property type="molecule type" value="Genomic_DNA"/>
</dbReference>
<sequence length="335" mass="34419">MTSLVLAAAWCLVYGVCCLAWALGAPGFPFGAADTRGPEMGSLLATADPGPTGVLFATGCAIALVAAGSALRRPRRAHGVVLLVAAAVLLAVVPDVRLLQNLAYSLGGYFGLVDWPVLNQALCVAGAGLLARTGLVLVRSPADGTPSVVASDDAAPSVAAGDAVRSAAARWRTIGRWATLVAVLAPLPYAAQRAAWNLGIPLGVSEQFVDDLAADVAAKGLHPLAAWGLVIPDVVGVLLTLGLIMRWGERIPRWVPLLRGRRVPVSLAVIPASVVATAVTIAGVAIIRFAVADGQVHATAAPGLLWLPWGIALGVATFAYAERRRATRTNTPAAR</sequence>
<feature type="transmembrane region" description="Helical" evidence="1">
    <location>
        <begin position="78"/>
        <end position="97"/>
    </location>
</feature>
<keyword evidence="1" id="KW-0812">Transmembrane</keyword>
<accession>A0ABP6SYH2</accession>
<name>A0ABP6SYH2_9ACTN</name>
<keyword evidence="1" id="KW-1133">Transmembrane helix</keyword>